<dbReference type="AlphaFoldDB" id="A0A8S4SA65"/>
<keyword evidence="1" id="KW-0812">Transmembrane</keyword>
<sequence>MSYKFFFFYLLTKISILKVFAVISVADKGILPLEKNSIGIRFFIDIENESRVGTCKVYSRVKKCCLTDLDEEDCGIMYAIGITFEVTKPKDRKTLLYIFPTLCPYDLVGYCDVLLDYRCSKNRDRLHVNIPFDTTISKSKRSNPLVKALLGNVKSFACESLDQNSLYNCFPIDCDVKYSGQRSFYDKDINRCIKTPVCVGEADKELSSTVYVPTVNVCKDLECPLSTQDIYAISTGLGTVIQTSILKEDDVRFEFESNCSTISQNLYLLKDLMYGKLCPCNVNSEDLCKSAVLGIVFCVLSICATLLSFLFCANMFVWIYRQWSKGNIDAFFARVKKKFKRTENKRHLRRSRINSEIRNTLLREVIIKDIPLELRESVEGICDRMEKEVRKKKRYRKKDIGSQISLQKEILRDVLSSSTSTETLCSEKDALIK</sequence>
<keyword evidence="1" id="KW-1133">Transmembrane helix</keyword>
<gene>
    <name evidence="3" type="primary">jg4485</name>
    <name evidence="3" type="ORF">PAEG_LOCUS22682</name>
</gene>
<keyword evidence="2" id="KW-0732">Signal</keyword>
<name>A0A8S4SA65_9NEOP</name>
<keyword evidence="4" id="KW-1185">Reference proteome</keyword>
<feature type="transmembrane region" description="Helical" evidence="1">
    <location>
        <begin position="291"/>
        <end position="320"/>
    </location>
</feature>
<feature type="signal peptide" evidence="2">
    <location>
        <begin position="1"/>
        <end position="21"/>
    </location>
</feature>
<dbReference type="EMBL" id="CAKXAJ010026084">
    <property type="protein sequence ID" value="CAH2254650.1"/>
    <property type="molecule type" value="Genomic_DNA"/>
</dbReference>
<dbReference type="OrthoDB" id="5977855at2759"/>
<keyword evidence="1" id="KW-0472">Membrane</keyword>
<evidence type="ECO:0000256" key="1">
    <source>
        <dbReference type="SAM" id="Phobius"/>
    </source>
</evidence>
<evidence type="ECO:0000256" key="2">
    <source>
        <dbReference type="SAM" id="SignalP"/>
    </source>
</evidence>
<accession>A0A8S4SA65</accession>
<dbReference type="Proteomes" id="UP000838756">
    <property type="component" value="Unassembled WGS sequence"/>
</dbReference>
<organism evidence="3 4">
    <name type="scientific">Pararge aegeria aegeria</name>
    <dbReference type="NCBI Taxonomy" id="348720"/>
    <lineage>
        <taxon>Eukaryota</taxon>
        <taxon>Metazoa</taxon>
        <taxon>Ecdysozoa</taxon>
        <taxon>Arthropoda</taxon>
        <taxon>Hexapoda</taxon>
        <taxon>Insecta</taxon>
        <taxon>Pterygota</taxon>
        <taxon>Neoptera</taxon>
        <taxon>Endopterygota</taxon>
        <taxon>Lepidoptera</taxon>
        <taxon>Glossata</taxon>
        <taxon>Ditrysia</taxon>
        <taxon>Papilionoidea</taxon>
        <taxon>Nymphalidae</taxon>
        <taxon>Satyrinae</taxon>
        <taxon>Satyrini</taxon>
        <taxon>Parargina</taxon>
        <taxon>Pararge</taxon>
    </lineage>
</organism>
<reference evidence="3" key="1">
    <citation type="submission" date="2022-03" db="EMBL/GenBank/DDBJ databases">
        <authorList>
            <person name="Lindestad O."/>
        </authorList>
    </citation>
    <scope>NUCLEOTIDE SEQUENCE</scope>
</reference>
<evidence type="ECO:0000313" key="4">
    <source>
        <dbReference type="Proteomes" id="UP000838756"/>
    </source>
</evidence>
<protein>
    <submittedName>
        <fullName evidence="3">Jg4485 protein</fullName>
    </submittedName>
</protein>
<evidence type="ECO:0000313" key="3">
    <source>
        <dbReference type="EMBL" id="CAH2254650.1"/>
    </source>
</evidence>
<proteinExistence type="predicted"/>
<comment type="caution">
    <text evidence="3">The sequence shown here is derived from an EMBL/GenBank/DDBJ whole genome shotgun (WGS) entry which is preliminary data.</text>
</comment>
<feature type="chain" id="PRO_5035872734" evidence="2">
    <location>
        <begin position="22"/>
        <end position="433"/>
    </location>
</feature>